<evidence type="ECO:0000256" key="5">
    <source>
        <dbReference type="ARBA" id="ARBA00022927"/>
    </source>
</evidence>
<dbReference type="GO" id="GO:0048499">
    <property type="term" value="P:synaptic vesicle membrane organization"/>
    <property type="evidence" value="ECO:0007669"/>
    <property type="project" value="TreeGrafter"/>
</dbReference>
<feature type="region of interest" description="Disordered" evidence="7">
    <location>
        <begin position="254"/>
        <end position="283"/>
    </location>
</feature>
<gene>
    <name evidence="9" type="ORF">ZHD862_LOCUS37215</name>
</gene>
<dbReference type="AlphaFoldDB" id="A0A815SUX0"/>
<name>A0A815SUX0_9BILA</name>
<dbReference type="GO" id="GO:0098830">
    <property type="term" value="C:presynaptic endosome"/>
    <property type="evidence" value="ECO:0007669"/>
    <property type="project" value="TreeGrafter"/>
</dbReference>
<dbReference type="InterPro" id="IPR002553">
    <property type="entry name" value="Clathrin/coatomer_adapt-like_N"/>
</dbReference>
<dbReference type="GO" id="GO:0006623">
    <property type="term" value="P:protein targeting to vacuole"/>
    <property type="evidence" value="ECO:0007669"/>
    <property type="project" value="TreeGrafter"/>
</dbReference>
<reference evidence="9" key="1">
    <citation type="submission" date="2021-02" db="EMBL/GenBank/DDBJ databases">
        <authorList>
            <person name="Nowell W R."/>
        </authorList>
    </citation>
    <scope>NUCLEOTIDE SEQUENCE</scope>
</reference>
<dbReference type="GO" id="GO:0010008">
    <property type="term" value="C:endosome membrane"/>
    <property type="evidence" value="ECO:0007669"/>
    <property type="project" value="TreeGrafter"/>
</dbReference>
<dbReference type="GO" id="GO:0048490">
    <property type="term" value="P:anterograde synaptic vesicle transport"/>
    <property type="evidence" value="ECO:0007669"/>
    <property type="project" value="TreeGrafter"/>
</dbReference>
<protein>
    <recommendedName>
        <fullName evidence="8">Clathrin/coatomer adaptor adaptin-like N-terminal domain-containing protein</fullName>
    </recommendedName>
</protein>
<dbReference type="InterPro" id="IPR017105">
    <property type="entry name" value="AP3_complex_dsu"/>
</dbReference>
<evidence type="ECO:0000256" key="1">
    <source>
        <dbReference type="ARBA" id="ARBA00004308"/>
    </source>
</evidence>
<dbReference type="GO" id="GO:0030123">
    <property type="term" value="C:AP-3 adaptor complex"/>
    <property type="evidence" value="ECO:0007669"/>
    <property type="project" value="InterPro"/>
</dbReference>
<evidence type="ECO:0000256" key="4">
    <source>
        <dbReference type="ARBA" id="ARBA00022737"/>
    </source>
</evidence>
<dbReference type="GO" id="GO:0043195">
    <property type="term" value="C:terminal bouton"/>
    <property type="evidence" value="ECO:0007669"/>
    <property type="project" value="TreeGrafter"/>
</dbReference>
<evidence type="ECO:0000259" key="8">
    <source>
        <dbReference type="Pfam" id="PF01602"/>
    </source>
</evidence>
<dbReference type="PANTHER" id="PTHR22781:SF12">
    <property type="entry name" value="AP-3 COMPLEX SUBUNIT DELTA-1"/>
    <property type="match status" value="1"/>
</dbReference>
<comment type="subcellular location">
    <subcellularLocation>
        <location evidence="1">Endomembrane system</location>
    </subcellularLocation>
</comment>
<dbReference type="GO" id="GO:0098943">
    <property type="term" value="P:neurotransmitter receptor transport, postsynaptic endosome to lysosome"/>
    <property type="evidence" value="ECO:0007669"/>
    <property type="project" value="TreeGrafter"/>
</dbReference>
<evidence type="ECO:0000313" key="9">
    <source>
        <dbReference type="EMBL" id="CAF1495649.1"/>
    </source>
</evidence>
<comment type="similarity">
    <text evidence="2">Belongs to the adaptor complexes large subunit family.</text>
</comment>
<dbReference type="Pfam" id="PF01602">
    <property type="entry name" value="Adaptin_N"/>
    <property type="match status" value="1"/>
</dbReference>
<dbReference type="Gene3D" id="1.25.10.10">
    <property type="entry name" value="Leucine-rich Repeat Variant"/>
    <property type="match status" value="1"/>
</dbReference>
<keyword evidence="5" id="KW-0653">Protein transport</keyword>
<keyword evidence="4" id="KW-0677">Repeat</keyword>
<proteinExistence type="inferred from homology"/>
<sequence length="283" mass="32714">MIGVPVNPNSVYIPMVQIKYLGLLAMSKILHTHSKSVQVHSDLIMLCLDNKDESIRLRALDLLSRMVTRKALIDIVHKLMIHIDQSEGSLYRDELLSKIIEICSQTDYQHITNFECILVELTRLESTKHDNLISLQMLDVVAILLENDYVFIHDSNSTTVSEVLYATAWICSEFCSHQDKKNRIFHMGDEHFLDLDGWINDPQSDSEDESITTSSYYDNKGLFYDDNGENSNSNSYSVETLSYQKSKKYIEPTAEELEKQRESKKQSEQMNPFYLKDLKIDQN</sequence>
<dbReference type="SUPFAM" id="SSF48371">
    <property type="entry name" value="ARM repeat"/>
    <property type="match status" value="1"/>
</dbReference>
<keyword evidence="3" id="KW-0813">Transport</keyword>
<organism evidence="9 10">
    <name type="scientific">Rotaria sordida</name>
    <dbReference type="NCBI Taxonomy" id="392033"/>
    <lineage>
        <taxon>Eukaryota</taxon>
        <taxon>Metazoa</taxon>
        <taxon>Spiralia</taxon>
        <taxon>Gnathifera</taxon>
        <taxon>Rotifera</taxon>
        <taxon>Eurotatoria</taxon>
        <taxon>Bdelloidea</taxon>
        <taxon>Philodinida</taxon>
        <taxon>Philodinidae</taxon>
        <taxon>Rotaria</taxon>
    </lineage>
</organism>
<keyword evidence="6" id="KW-0472">Membrane</keyword>
<evidence type="ECO:0000256" key="6">
    <source>
        <dbReference type="ARBA" id="ARBA00023136"/>
    </source>
</evidence>
<comment type="caution">
    <text evidence="9">The sequence shown here is derived from an EMBL/GenBank/DDBJ whole genome shotgun (WGS) entry which is preliminary data.</text>
</comment>
<evidence type="ECO:0000256" key="7">
    <source>
        <dbReference type="SAM" id="MobiDB-lite"/>
    </source>
</evidence>
<evidence type="ECO:0000256" key="3">
    <source>
        <dbReference type="ARBA" id="ARBA00022448"/>
    </source>
</evidence>
<dbReference type="Proteomes" id="UP000663864">
    <property type="component" value="Unassembled WGS sequence"/>
</dbReference>
<dbReference type="GO" id="GO:0016182">
    <property type="term" value="P:synaptic vesicle budding from endosome"/>
    <property type="evidence" value="ECO:0007669"/>
    <property type="project" value="TreeGrafter"/>
</dbReference>
<dbReference type="InterPro" id="IPR011989">
    <property type="entry name" value="ARM-like"/>
</dbReference>
<dbReference type="GO" id="GO:1904115">
    <property type="term" value="C:axon cytoplasm"/>
    <property type="evidence" value="ECO:0007669"/>
    <property type="project" value="GOC"/>
</dbReference>
<accession>A0A815SUX0</accession>
<feature type="domain" description="Clathrin/coatomer adaptor adaptin-like N-terminal" evidence="8">
    <location>
        <begin position="18"/>
        <end position="180"/>
    </location>
</feature>
<evidence type="ECO:0000256" key="2">
    <source>
        <dbReference type="ARBA" id="ARBA00006613"/>
    </source>
</evidence>
<dbReference type="GO" id="GO:0006896">
    <property type="term" value="P:Golgi to vacuole transport"/>
    <property type="evidence" value="ECO:0007669"/>
    <property type="project" value="TreeGrafter"/>
</dbReference>
<dbReference type="InterPro" id="IPR016024">
    <property type="entry name" value="ARM-type_fold"/>
</dbReference>
<dbReference type="EMBL" id="CAJNOT010006758">
    <property type="protein sequence ID" value="CAF1495649.1"/>
    <property type="molecule type" value="Genomic_DNA"/>
</dbReference>
<dbReference type="PANTHER" id="PTHR22781">
    <property type="entry name" value="DELTA ADAPTIN-RELATED"/>
    <property type="match status" value="1"/>
</dbReference>
<feature type="compositionally biased region" description="Basic and acidic residues" evidence="7">
    <location>
        <begin position="256"/>
        <end position="267"/>
    </location>
</feature>
<evidence type="ECO:0000313" key="10">
    <source>
        <dbReference type="Proteomes" id="UP000663864"/>
    </source>
</evidence>